<proteinExistence type="predicted"/>
<dbReference type="STRING" id="215243.A0A0D2DK98"/>
<dbReference type="VEuPathDB" id="FungiDB:PV06_06358"/>
<reference evidence="4 5" key="1">
    <citation type="submission" date="2015-01" db="EMBL/GenBank/DDBJ databases">
        <title>The Genome Sequence of Exophiala oligosperma CBS72588.</title>
        <authorList>
            <consortium name="The Broad Institute Genomics Platform"/>
            <person name="Cuomo C."/>
            <person name="de Hoog S."/>
            <person name="Gorbushina A."/>
            <person name="Stielow B."/>
            <person name="Teixiera M."/>
            <person name="Abouelleil A."/>
            <person name="Chapman S.B."/>
            <person name="Priest M."/>
            <person name="Young S.K."/>
            <person name="Wortman J."/>
            <person name="Nusbaum C."/>
            <person name="Birren B."/>
        </authorList>
    </citation>
    <scope>NUCLEOTIDE SEQUENCE [LARGE SCALE GENOMIC DNA]</scope>
    <source>
        <strain evidence="4 5">CBS 72588</strain>
    </source>
</reference>
<feature type="domain" description="Get5 N-terminal" evidence="2">
    <location>
        <begin position="6"/>
        <end position="157"/>
    </location>
</feature>
<dbReference type="OrthoDB" id="5366541at2759"/>
<keyword evidence="5" id="KW-1185">Reference proteome</keyword>
<dbReference type="HOGENOM" id="CLU_075131_0_0_1"/>
<gene>
    <name evidence="4" type="ORF">PV06_06358</name>
</gene>
<dbReference type="InterPro" id="IPR024737">
    <property type="entry name" value="Get5_N"/>
</dbReference>
<dbReference type="Pfam" id="PF12754">
    <property type="entry name" value="Get5_N"/>
    <property type="match status" value="1"/>
</dbReference>
<feature type="compositionally biased region" description="Pro residues" evidence="1">
    <location>
        <begin position="44"/>
        <end position="62"/>
    </location>
</feature>
<evidence type="ECO:0000256" key="1">
    <source>
        <dbReference type="SAM" id="MobiDB-lite"/>
    </source>
</evidence>
<dbReference type="RefSeq" id="XP_016263066.1">
    <property type="nucleotide sequence ID" value="XM_016407462.1"/>
</dbReference>
<evidence type="ECO:0000313" key="4">
    <source>
        <dbReference type="EMBL" id="KIW42850.1"/>
    </source>
</evidence>
<feature type="compositionally biased region" description="Low complexity" evidence="1">
    <location>
        <begin position="207"/>
        <end position="221"/>
    </location>
</feature>
<feature type="compositionally biased region" description="Polar residues" evidence="1">
    <location>
        <begin position="196"/>
        <end position="206"/>
    </location>
</feature>
<dbReference type="InterPro" id="IPR049256">
    <property type="entry name" value="Get5_C"/>
</dbReference>
<dbReference type="Gene3D" id="1.10.286.70">
    <property type="entry name" value="Get5 dimerization domain"/>
    <property type="match status" value="1"/>
</dbReference>
<evidence type="ECO:0000259" key="2">
    <source>
        <dbReference type="Pfam" id="PF12754"/>
    </source>
</evidence>
<dbReference type="AlphaFoldDB" id="A0A0D2DK98"/>
<dbReference type="GeneID" id="27358432"/>
<sequence length="268" mass="28570">MGDLQFAKQFLTSIDNKTTKYQSDHVFDPKTYQMRIPYTLPKLSNPPHPLPPKTKPAPPPAPGSESARPTVSVTLKSARNPNMTVTLPSVDPGTTTIQGLKEQVQACLGGPGVVQVDKIKLLQNKKPIPPSKRLLTDAVEERDLRGHLELGVMVMGGAPDPTPDQVAAAVAAVTTSSTGGTTGASVQDTPMEGVESTATANTQSTSGAGPEPGVPVRPGEASAESVLQTTEFWDDLQGFLEQRIRNQSDAERLRSVFESAWKSHSSRP</sequence>
<evidence type="ECO:0008006" key="6">
    <source>
        <dbReference type="Google" id="ProtNLM"/>
    </source>
</evidence>
<evidence type="ECO:0000259" key="3">
    <source>
        <dbReference type="Pfam" id="PF17183"/>
    </source>
</evidence>
<feature type="region of interest" description="Disordered" evidence="1">
    <location>
        <begin position="177"/>
        <end position="225"/>
    </location>
</feature>
<feature type="region of interest" description="Disordered" evidence="1">
    <location>
        <begin position="39"/>
        <end position="70"/>
    </location>
</feature>
<evidence type="ECO:0000313" key="5">
    <source>
        <dbReference type="Proteomes" id="UP000053342"/>
    </source>
</evidence>
<dbReference type="Pfam" id="PF17183">
    <property type="entry name" value="Get5_C"/>
    <property type="match status" value="1"/>
</dbReference>
<accession>A0A0D2DK98</accession>
<dbReference type="EMBL" id="KN847336">
    <property type="protein sequence ID" value="KIW42850.1"/>
    <property type="molecule type" value="Genomic_DNA"/>
</dbReference>
<feature type="domain" description="Get5 C-terminal" evidence="3">
    <location>
        <begin position="218"/>
        <end position="263"/>
    </location>
</feature>
<dbReference type="Proteomes" id="UP000053342">
    <property type="component" value="Unassembled WGS sequence"/>
</dbReference>
<organism evidence="4 5">
    <name type="scientific">Exophiala oligosperma</name>
    <dbReference type="NCBI Taxonomy" id="215243"/>
    <lineage>
        <taxon>Eukaryota</taxon>
        <taxon>Fungi</taxon>
        <taxon>Dikarya</taxon>
        <taxon>Ascomycota</taxon>
        <taxon>Pezizomycotina</taxon>
        <taxon>Eurotiomycetes</taxon>
        <taxon>Chaetothyriomycetidae</taxon>
        <taxon>Chaetothyriales</taxon>
        <taxon>Herpotrichiellaceae</taxon>
        <taxon>Exophiala</taxon>
    </lineage>
</organism>
<name>A0A0D2DK98_9EURO</name>
<feature type="compositionally biased region" description="Low complexity" evidence="1">
    <location>
        <begin position="177"/>
        <end position="186"/>
    </location>
</feature>
<protein>
    <recommendedName>
        <fullName evidence="6">Ubiquitin-like domain-containing protein</fullName>
    </recommendedName>
</protein>